<dbReference type="EMBL" id="JBHSFI010000008">
    <property type="protein sequence ID" value="MFC4631141.1"/>
    <property type="molecule type" value="Genomic_DNA"/>
</dbReference>
<evidence type="ECO:0000313" key="4">
    <source>
        <dbReference type="EMBL" id="MFC4631141.1"/>
    </source>
</evidence>
<organism evidence="4 5">
    <name type="scientific">Promicromonospora alba</name>
    <dbReference type="NCBI Taxonomy" id="1616110"/>
    <lineage>
        <taxon>Bacteria</taxon>
        <taxon>Bacillati</taxon>
        <taxon>Actinomycetota</taxon>
        <taxon>Actinomycetes</taxon>
        <taxon>Micrococcales</taxon>
        <taxon>Promicromonosporaceae</taxon>
        <taxon>Promicromonospora</taxon>
    </lineage>
</organism>
<keyword evidence="5" id="KW-1185">Reference proteome</keyword>
<dbReference type="RefSeq" id="WP_377139963.1">
    <property type="nucleotide sequence ID" value="NZ_JBHSFI010000008.1"/>
</dbReference>
<dbReference type="Pfam" id="PF13399">
    <property type="entry name" value="LytR_C"/>
    <property type="match status" value="1"/>
</dbReference>
<comment type="caution">
    <text evidence="4">The sequence shown here is derived from an EMBL/GenBank/DDBJ whole genome shotgun (WGS) entry which is preliminary data.</text>
</comment>
<feature type="compositionally biased region" description="Acidic residues" evidence="1">
    <location>
        <begin position="222"/>
        <end position="231"/>
    </location>
</feature>
<protein>
    <submittedName>
        <fullName evidence="4">LytR C-terminal domain-containing protein</fullName>
    </submittedName>
</protein>
<evidence type="ECO:0000313" key="5">
    <source>
        <dbReference type="Proteomes" id="UP001596011"/>
    </source>
</evidence>
<name>A0ABV9HPK7_9MICO</name>
<keyword evidence="2" id="KW-0472">Membrane</keyword>
<gene>
    <name evidence="4" type="ORF">ACFO6V_23030</name>
</gene>
<feature type="region of interest" description="Disordered" evidence="1">
    <location>
        <begin position="203"/>
        <end position="231"/>
    </location>
</feature>
<evidence type="ECO:0000259" key="3">
    <source>
        <dbReference type="Pfam" id="PF13399"/>
    </source>
</evidence>
<dbReference type="InterPro" id="IPR027381">
    <property type="entry name" value="LytR/CpsA/Psr_C"/>
</dbReference>
<feature type="domain" description="LytR/CpsA/Psr regulator C-terminal" evidence="3">
    <location>
        <begin position="88"/>
        <end position="181"/>
    </location>
</feature>
<evidence type="ECO:0000256" key="1">
    <source>
        <dbReference type="SAM" id="MobiDB-lite"/>
    </source>
</evidence>
<dbReference type="Proteomes" id="UP001596011">
    <property type="component" value="Unassembled WGS sequence"/>
</dbReference>
<feature type="transmembrane region" description="Helical" evidence="2">
    <location>
        <begin position="22"/>
        <end position="43"/>
    </location>
</feature>
<sequence length="231" mass="24661">MTSPGLDQARVERRRREHERQAVVFGVLIAFLAVCGIFALAVYSGAISSPFNRPFNTVGVAEQETYPVPCLPAVKGQPDGALPMAYSDVRIRVLNASGEGPGGVGQTGLGGAYETALRERGFKVDEATNADKNLAYSELRFGKGGIVAAYTVAAHLPDVRLVLDDRRNRDRTVDLLIGAKWEGPLDNADVGISADTPLTNAEGCVPAAEIDPQPRIDVRESTDEESATPAR</sequence>
<feature type="compositionally biased region" description="Basic and acidic residues" evidence="1">
    <location>
        <begin position="212"/>
        <end position="221"/>
    </location>
</feature>
<accession>A0ABV9HPK7</accession>
<reference evidence="5" key="1">
    <citation type="journal article" date="2019" name="Int. J. Syst. Evol. Microbiol.">
        <title>The Global Catalogue of Microorganisms (GCM) 10K type strain sequencing project: providing services to taxonomists for standard genome sequencing and annotation.</title>
        <authorList>
            <consortium name="The Broad Institute Genomics Platform"/>
            <consortium name="The Broad Institute Genome Sequencing Center for Infectious Disease"/>
            <person name="Wu L."/>
            <person name="Ma J."/>
        </authorList>
    </citation>
    <scope>NUCLEOTIDE SEQUENCE [LARGE SCALE GENOMIC DNA]</scope>
    <source>
        <strain evidence="5">CCUG 42722</strain>
    </source>
</reference>
<proteinExistence type="predicted"/>
<evidence type="ECO:0000256" key="2">
    <source>
        <dbReference type="SAM" id="Phobius"/>
    </source>
</evidence>
<keyword evidence="2" id="KW-1133">Transmembrane helix</keyword>
<keyword evidence="2" id="KW-0812">Transmembrane</keyword>